<organism evidence="1 2">
    <name type="scientific">Arachnia rubra</name>
    <dbReference type="NCBI Taxonomy" id="1547448"/>
    <lineage>
        <taxon>Bacteria</taxon>
        <taxon>Bacillati</taxon>
        <taxon>Actinomycetota</taxon>
        <taxon>Actinomycetes</taxon>
        <taxon>Propionibacteriales</taxon>
        <taxon>Propionibacteriaceae</taxon>
        <taxon>Arachnia</taxon>
    </lineage>
</organism>
<gene>
    <name evidence="1" type="ORF">J5A65_14285</name>
</gene>
<protein>
    <submittedName>
        <fullName evidence="1">Uncharacterized protein</fullName>
    </submittedName>
</protein>
<sequence>MMKDVSADILTEKTHLLIQPRTTVGLSQWLLCNYAQAYRSGRVFAVVTRANSVLTLAAARFITSTGSCWIVDHPDGAFDGFSGLRASWDGVSFKLGGGIHPAYFEVAVGDERALSINAEILHGYHDNPQLGPFSLQILAAAGCAPPVRFGAIEPLYEVFSPTIVTEHARSFSPEEAIAIVSGGDGDGLIISIPEAIGVTERLEFSGPCPRDLTQASIDHFLYHALSAGATYALLGYRQGPQGRMVTPRYRHEVMPLALAVPETAMLHTTLENILSEVRRLGADEASIIDSRPRGIGIRFFHENTTISDLTSRYHSVLRAILPPKEIQDIKPWYQRDDD</sequence>
<dbReference type="Proteomes" id="UP000678513">
    <property type="component" value="Chromosome"/>
</dbReference>
<evidence type="ECO:0000313" key="2">
    <source>
        <dbReference type="Proteomes" id="UP000678513"/>
    </source>
</evidence>
<dbReference type="Pfam" id="PF19674">
    <property type="entry name" value="DUF6177"/>
    <property type="match status" value="1"/>
</dbReference>
<reference evidence="1 2" key="1">
    <citation type="submission" date="2021-03" db="EMBL/GenBank/DDBJ databases">
        <title>Human Oral Microbial Genomes.</title>
        <authorList>
            <person name="Johnston C.D."/>
            <person name="Chen T."/>
            <person name="Dewhirst F.E."/>
        </authorList>
    </citation>
    <scope>NUCLEOTIDE SEQUENCE [LARGE SCALE GENOMIC DNA]</scope>
    <source>
        <strain evidence="1 2">DSMZ 100122</strain>
    </source>
</reference>
<dbReference type="InterPro" id="IPR046175">
    <property type="entry name" value="DUF6177"/>
</dbReference>
<name>A0ABX7Y5F4_9ACTN</name>
<keyword evidence="2" id="KW-1185">Reference proteome</keyword>
<accession>A0ABX7Y5F4</accession>
<dbReference type="EMBL" id="CP072384">
    <property type="protein sequence ID" value="QUC08052.1"/>
    <property type="molecule type" value="Genomic_DNA"/>
</dbReference>
<dbReference type="RefSeq" id="WP_212323500.1">
    <property type="nucleotide sequence ID" value="NZ_AP024463.1"/>
</dbReference>
<evidence type="ECO:0000313" key="1">
    <source>
        <dbReference type="EMBL" id="QUC08052.1"/>
    </source>
</evidence>
<proteinExistence type="predicted"/>